<feature type="domain" description="DUF8201" evidence="2">
    <location>
        <begin position="1"/>
        <end position="434"/>
    </location>
</feature>
<dbReference type="Pfam" id="PF26626">
    <property type="entry name" value="DUF8201"/>
    <property type="match status" value="1"/>
</dbReference>
<feature type="transmembrane region" description="Helical" evidence="1">
    <location>
        <begin position="101"/>
        <end position="122"/>
    </location>
</feature>
<dbReference type="InterPro" id="IPR058065">
    <property type="entry name" value="LIC_10190-like"/>
</dbReference>
<keyword evidence="1" id="KW-1133">Transmembrane helix</keyword>
<feature type="transmembrane region" description="Helical" evidence="1">
    <location>
        <begin position="38"/>
        <end position="59"/>
    </location>
</feature>
<keyword evidence="4" id="KW-1185">Reference proteome</keyword>
<evidence type="ECO:0000313" key="3">
    <source>
        <dbReference type="EMBL" id="MBB4036064.1"/>
    </source>
</evidence>
<dbReference type="RefSeq" id="WP_183306979.1">
    <property type="nucleotide sequence ID" value="NZ_JACIEP010000006.1"/>
</dbReference>
<keyword evidence="1" id="KW-0812">Transmembrane</keyword>
<proteinExistence type="predicted"/>
<feature type="transmembrane region" description="Helical" evidence="1">
    <location>
        <begin position="171"/>
        <end position="193"/>
    </location>
</feature>
<feature type="transmembrane region" description="Helical" evidence="1">
    <location>
        <begin position="375"/>
        <end position="397"/>
    </location>
</feature>
<accession>A0A840CR40</accession>
<keyword evidence="1" id="KW-0472">Membrane</keyword>
<dbReference type="EMBL" id="JACIEP010000006">
    <property type="protein sequence ID" value="MBB4036064.1"/>
    <property type="molecule type" value="Genomic_DNA"/>
</dbReference>
<feature type="transmembrane region" description="Helical" evidence="1">
    <location>
        <begin position="404"/>
        <end position="423"/>
    </location>
</feature>
<dbReference type="NCBIfam" id="NF047510">
    <property type="entry name" value="LIC_10190_fam"/>
    <property type="match status" value="1"/>
</dbReference>
<feature type="transmembrane region" description="Helical" evidence="1">
    <location>
        <begin position="255"/>
        <end position="283"/>
    </location>
</feature>
<feature type="transmembrane region" description="Helical" evidence="1">
    <location>
        <begin position="429"/>
        <end position="447"/>
    </location>
</feature>
<feature type="transmembrane region" description="Helical" evidence="1">
    <location>
        <begin position="6"/>
        <end position="26"/>
    </location>
</feature>
<comment type="caution">
    <text evidence="3">The sequence shown here is derived from an EMBL/GenBank/DDBJ whole genome shotgun (WGS) entry which is preliminary data.</text>
</comment>
<feature type="transmembrane region" description="Helical" evidence="1">
    <location>
        <begin position="454"/>
        <end position="474"/>
    </location>
</feature>
<reference evidence="3 4" key="1">
    <citation type="submission" date="2020-08" db="EMBL/GenBank/DDBJ databases">
        <title>Genomic Encyclopedia of Type Strains, Phase IV (KMG-IV): sequencing the most valuable type-strain genomes for metagenomic binning, comparative biology and taxonomic classification.</title>
        <authorList>
            <person name="Goeker M."/>
        </authorList>
    </citation>
    <scope>NUCLEOTIDE SEQUENCE [LARGE SCALE GENOMIC DNA]</scope>
    <source>
        <strain evidence="3 4">DSM 104969</strain>
    </source>
</reference>
<evidence type="ECO:0000256" key="1">
    <source>
        <dbReference type="SAM" id="Phobius"/>
    </source>
</evidence>
<sequence length="586" mass="68493">MIAVIISWIAISIVFLSFGDFLILLYNKLCRLNEQYGLTDTLLLGMCFMLIPLSLTSFWLPSNQYILFSFLILSVIYWICRQKRFEMMLKNMKAGIKKYSLWQLLAFIVPIIGFMVVILWQVGIFDSLYYHHQNIRWNEEYATIPGLGNIEYRFGFNSNYMLLAPIFGLRFLFGEAVYGVQVLILLYILCWIFKEIIQSGYEVKRVLLLVVFTGYIFAFAYSFAATSTDAIPNVVAFYLIARLLLYPAELKNKLLLCILLPISLVTFKLSIAPLCLISLYSLILLIRGKGWRSISFLLSTGSIIVALWMIRNVILTGYLVFPFYEIDIFNVEWKIPKEIAMQEREFIYTCGVNVFNSMIWFLKNWDFDISNLPNWLFYNAYISSFILAPLITVYCLIKKKFLNRITYFLFLVLVAILLFWVTGGPDPRFAGGILFALMYYVVFMLFSTREEKRYPVIGKTILIMFTAIMIYWPVNRTIRFSNIYNLNNSGISARPVYSAIYKPFSYKEMLKSWGAFVNEFYPYRFDENLTFYVSNSPEIPNGRFVCFDAPFPCIILQEDDPMKYQNIKDIEARGATFQEGFRPKRK</sequence>
<feature type="transmembrane region" description="Helical" evidence="1">
    <location>
        <begin position="303"/>
        <end position="324"/>
    </location>
</feature>
<organism evidence="3 4">
    <name type="scientific">Dysgonomonas hofstadii</name>
    <dbReference type="NCBI Taxonomy" id="637886"/>
    <lineage>
        <taxon>Bacteria</taxon>
        <taxon>Pseudomonadati</taxon>
        <taxon>Bacteroidota</taxon>
        <taxon>Bacteroidia</taxon>
        <taxon>Bacteroidales</taxon>
        <taxon>Dysgonomonadaceae</taxon>
        <taxon>Dysgonomonas</taxon>
    </lineage>
</organism>
<dbReference type="Proteomes" id="UP000555103">
    <property type="component" value="Unassembled WGS sequence"/>
</dbReference>
<protein>
    <recommendedName>
        <fullName evidence="2">DUF8201 domain-containing protein</fullName>
    </recommendedName>
</protein>
<evidence type="ECO:0000313" key="4">
    <source>
        <dbReference type="Proteomes" id="UP000555103"/>
    </source>
</evidence>
<gene>
    <name evidence="3" type="ORF">GGR21_001965</name>
</gene>
<evidence type="ECO:0000259" key="2">
    <source>
        <dbReference type="Pfam" id="PF26626"/>
    </source>
</evidence>
<dbReference type="InterPro" id="IPR058514">
    <property type="entry name" value="DUF8201"/>
</dbReference>
<feature type="transmembrane region" description="Helical" evidence="1">
    <location>
        <begin position="205"/>
        <end position="224"/>
    </location>
</feature>
<dbReference type="AlphaFoldDB" id="A0A840CR40"/>
<name>A0A840CR40_9BACT</name>
<feature type="transmembrane region" description="Helical" evidence="1">
    <location>
        <begin position="65"/>
        <end position="80"/>
    </location>
</feature>